<gene>
    <name evidence="2" type="ORF">CLV56_3485</name>
</gene>
<feature type="domain" description="ER-bound oxygenase mpaB/mpaB'/Rubber oxygenase catalytic" evidence="1">
    <location>
        <begin position="37"/>
        <end position="258"/>
    </location>
</feature>
<dbReference type="GO" id="GO:0016491">
    <property type="term" value="F:oxidoreductase activity"/>
    <property type="evidence" value="ECO:0007669"/>
    <property type="project" value="InterPro"/>
</dbReference>
<name>A0A2M9B7Q2_9ACTN</name>
<dbReference type="Proteomes" id="UP000230842">
    <property type="component" value="Unassembled WGS sequence"/>
</dbReference>
<organism evidence="2 3">
    <name type="scientific">Mumia flava</name>
    <dbReference type="NCBI Taxonomy" id="1348852"/>
    <lineage>
        <taxon>Bacteria</taxon>
        <taxon>Bacillati</taxon>
        <taxon>Actinomycetota</taxon>
        <taxon>Actinomycetes</taxon>
        <taxon>Propionibacteriales</taxon>
        <taxon>Nocardioidaceae</taxon>
        <taxon>Mumia</taxon>
    </lineage>
</organism>
<dbReference type="AlphaFoldDB" id="A0A2M9B7Q2"/>
<protein>
    <submittedName>
        <fullName evidence="2">Uncharacterized protein (DUF2236 family)</fullName>
    </submittedName>
</protein>
<dbReference type="EMBL" id="PGEZ01000002">
    <property type="protein sequence ID" value="PJJ53983.1"/>
    <property type="molecule type" value="Genomic_DNA"/>
</dbReference>
<sequence>MPHDSAPDVDDDRTKAAERHALDAMATTALRDSVNWFLLLAGTSNVIMQLSARPIGHGVKDSPVDEGNLFLNPARRRRTTLGYIAVAMLGGAEERAAYRRATNRSHAQVRSPEGAEVTYNAFDPALQLWVAACLYKGAEHAYERVHGPLTGAFAERFYREGMVFGTTLQLPHAMWPATRQEFETYWQTSLDGLEMDEPTRAYLMRVVRLEYLGRTVSPRLLRWRERLVTGYLEPRFRELMRFDWSDEDEDRFARFNRRMARFTRVSPRWVRELPFRRSLHDVRRRLEAGTPLF</sequence>
<keyword evidence="3" id="KW-1185">Reference proteome</keyword>
<dbReference type="PANTHER" id="PTHR36151">
    <property type="entry name" value="BLR2777 PROTEIN"/>
    <property type="match status" value="1"/>
</dbReference>
<comment type="caution">
    <text evidence="2">The sequence shown here is derived from an EMBL/GenBank/DDBJ whole genome shotgun (WGS) entry which is preliminary data.</text>
</comment>
<reference evidence="2 3" key="1">
    <citation type="submission" date="2017-11" db="EMBL/GenBank/DDBJ databases">
        <title>Genomic Encyclopedia of Archaeal and Bacterial Type Strains, Phase II (KMG-II): From Individual Species to Whole Genera.</title>
        <authorList>
            <person name="Goeker M."/>
        </authorList>
    </citation>
    <scope>NUCLEOTIDE SEQUENCE [LARGE SCALE GENOMIC DNA]</scope>
    <source>
        <strain evidence="2 3">DSM 27763</strain>
    </source>
</reference>
<dbReference type="PANTHER" id="PTHR36151:SF3">
    <property type="entry name" value="ER-BOUND OXYGENASE MPAB_MPAB'_RUBBER OXYGENASE CATALYTIC DOMAIN-CONTAINING PROTEIN"/>
    <property type="match status" value="1"/>
</dbReference>
<dbReference type="InterPro" id="IPR018713">
    <property type="entry name" value="MPAB/Lcp_cat_dom"/>
</dbReference>
<proteinExistence type="predicted"/>
<dbReference type="Pfam" id="PF09995">
    <property type="entry name" value="MPAB_Lcp_cat"/>
    <property type="match status" value="1"/>
</dbReference>
<evidence type="ECO:0000313" key="3">
    <source>
        <dbReference type="Proteomes" id="UP000230842"/>
    </source>
</evidence>
<dbReference type="RefSeq" id="WP_245857977.1">
    <property type="nucleotide sequence ID" value="NZ_PGEZ01000002.1"/>
</dbReference>
<evidence type="ECO:0000313" key="2">
    <source>
        <dbReference type="EMBL" id="PJJ53983.1"/>
    </source>
</evidence>
<evidence type="ECO:0000259" key="1">
    <source>
        <dbReference type="Pfam" id="PF09995"/>
    </source>
</evidence>
<accession>A0A2M9B7Q2</accession>